<dbReference type="AlphaFoldDB" id="A0A849K1W4"/>
<keyword evidence="1" id="KW-0732">Signal</keyword>
<evidence type="ECO:0000256" key="1">
    <source>
        <dbReference type="SAM" id="SignalP"/>
    </source>
</evidence>
<dbReference type="GO" id="GO:0016787">
    <property type="term" value="F:hydrolase activity"/>
    <property type="evidence" value="ECO:0007669"/>
    <property type="project" value="UniProtKB-KW"/>
</dbReference>
<dbReference type="EMBL" id="JABFCS010000001">
    <property type="protein sequence ID" value="NNU42488.1"/>
    <property type="molecule type" value="Genomic_DNA"/>
</dbReference>
<accession>A0A849K1W4</accession>
<evidence type="ECO:0000313" key="2">
    <source>
        <dbReference type="EMBL" id="NNU42488.1"/>
    </source>
</evidence>
<dbReference type="RefSeq" id="WP_171556847.1">
    <property type="nucleotide sequence ID" value="NZ_JABFCS010000001.1"/>
</dbReference>
<protein>
    <submittedName>
        <fullName evidence="2">Alpha/beta hydrolase</fullName>
    </submittedName>
</protein>
<evidence type="ECO:0000313" key="3">
    <source>
        <dbReference type="Proteomes" id="UP000552954"/>
    </source>
</evidence>
<keyword evidence="2" id="KW-0378">Hydrolase</keyword>
<keyword evidence="3" id="KW-1185">Reference proteome</keyword>
<reference evidence="2 3" key="2">
    <citation type="submission" date="2020-06" db="EMBL/GenBank/DDBJ databases">
        <title>Ramlibacter rhizophilus sp. nov., isolated from rhizosphere soil of national flower Mugunghwa from South Korea.</title>
        <authorList>
            <person name="Zheng-Fei Y."/>
            <person name="Huan T."/>
        </authorList>
    </citation>
    <scope>NUCLEOTIDE SEQUENCE [LARGE SCALE GENOMIC DNA]</scope>
    <source>
        <strain evidence="2 3">B156</strain>
    </source>
</reference>
<dbReference type="Proteomes" id="UP000552954">
    <property type="component" value="Unassembled WGS sequence"/>
</dbReference>
<feature type="signal peptide" evidence="1">
    <location>
        <begin position="1"/>
        <end position="28"/>
    </location>
</feature>
<feature type="chain" id="PRO_5032396412" evidence="1">
    <location>
        <begin position="29"/>
        <end position="254"/>
    </location>
</feature>
<organism evidence="2 3">
    <name type="scientific">Ramlibacter montanisoli</name>
    <dbReference type="NCBI Taxonomy" id="2732512"/>
    <lineage>
        <taxon>Bacteria</taxon>
        <taxon>Pseudomonadati</taxon>
        <taxon>Pseudomonadota</taxon>
        <taxon>Betaproteobacteria</taxon>
        <taxon>Burkholderiales</taxon>
        <taxon>Comamonadaceae</taxon>
        <taxon>Ramlibacter</taxon>
    </lineage>
</organism>
<dbReference type="PROSITE" id="PS51257">
    <property type="entry name" value="PROKAR_LIPOPROTEIN"/>
    <property type="match status" value="1"/>
</dbReference>
<reference evidence="2 3" key="1">
    <citation type="submission" date="2020-05" db="EMBL/GenBank/DDBJ databases">
        <authorList>
            <person name="Khan S.A."/>
            <person name="Jeon C.O."/>
            <person name="Chun B.H."/>
        </authorList>
    </citation>
    <scope>NUCLEOTIDE SEQUENCE [LARGE SCALE GENOMIC DNA]</scope>
    <source>
        <strain evidence="2 3">B156</strain>
    </source>
</reference>
<dbReference type="Gene3D" id="3.40.50.1820">
    <property type="entry name" value="alpha/beta hydrolase"/>
    <property type="match status" value="1"/>
</dbReference>
<sequence>MRFSRWSPLLLAAGLLAGCFPRSDPSQAVPTAFVAAPQAATRMVVVLPGRADDIQGLRESGIVQAVQSAWPDADVVLTGLALPYYLEGVAEQRLHREVIAPARRRGYAQIWLVGASLGGMGSIMYQRAYPGEVTGMVLLAPYLGDEPMLARIRAAGGIASWEPPSKPAAVKRSNFQEELWRHVQSWSRRPEAASNVWLAYGRRDQFRNAMPLLAAVLPPDQVLVRGGGHDWGVWSPVTREVLSQIDRQQRASAD</sequence>
<proteinExistence type="predicted"/>
<gene>
    <name evidence="2" type="ORF">HK415_03890</name>
</gene>
<dbReference type="SUPFAM" id="SSF53474">
    <property type="entry name" value="alpha/beta-Hydrolases"/>
    <property type="match status" value="1"/>
</dbReference>
<dbReference type="InterPro" id="IPR029058">
    <property type="entry name" value="AB_hydrolase_fold"/>
</dbReference>
<name>A0A849K1W4_9BURK</name>
<comment type="caution">
    <text evidence="2">The sequence shown here is derived from an EMBL/GenBank/DDBJ whole genome shotgun (WGS) entry which is preliminary data.</text>
</comment>